<accession>A0A7W7ZJR8</accession>
<comment type="caution">
    <text evidence="7">The sequence shown here is derived from an EMBL/GenBank/DDBJ whole genome shotgun (WGS) entry which is preliminary data.</text>
</comment>
<keyword evidence="3 5" id="KW-1133">Transmembrane helix</keyword>
<dbReference type="AlphaFoldDB" id="A0A7W7ZJR8"/>
<evidence type="ECO:0000256" key="2">
    <source>
        <dbReference type="ARBA" id="ARBA00022692"/>
    </source>
</evidence>
<dbReference type="GO" id="GO:0016020">
    <property type="term" value="C:membrane"/>
    <property type="evidence" value="ECO:0007669"/>
    <property type="project" value="UniProtKB-SubCell"/>
</dbReference>
<keyword evidence="8" id="KW-1185">Reference proteome</keyword>
<dbReference type="Proteomes" id="UP000540989">
    <property type="component" value="Unassembled WGS sequence"/>
</dbReference>
<dbReference type="Gene3D" id="3.10.450.230">
    <property type="entry name" value="VirB8 protein"/>
    <property type="match status" value="1"/>
</dbReference>
<sequence length="260" mass="29059">MSTHLAVPSSALTPPQHVEADKIANQVYSAHYSERSMAKIAIGALGILSVVLSAGLVIVSHRPAITRYVRIDEAGRAQAIQYSDLNYSPREGEIRTYLTDWTNYRHTINRETMAKKYPMNYYFLSAPLASQLILQDNNNHLITQVVSGMVEQSEVQVNNVTITSMTTENIENAILSRGTALESFDLIYSPRTSNKPRTEHWMASITYYLNPAQVSDQAKTNPQYETINPLGMTITEFHENRVSVDPIVADGSTFHPAVKQ</sequence>
<name>A0A7W7ZJR8_9BACT</name>
<comment type="subcellular location">
    <subcellularLocation>
        <location evidence="1">Membrane</location>
        <topology evidence="1">Single-pass membrane protein</topology>
    </subcellularLocation>
</comment>
<gene>
    <name evidence="7" type="ORF">HDF16_005951</name>
</gene>
<evidence type="ECO:0000256" key="3">
    <source>
        <dbReference type="ARBA" id="ARBA00022989"/>
    </source>
</evidence>
<dbReference type="InterPro" id="IPR007430">
    <property type="entry name" value="VirB8"/>
</dbReference>
<keyword evidence="4 5" id="KW-0472">Membrane</keyword>
<organism evidence="7 8">
    <name type="scientific">Granulicella aggregans</name>
    <dbReference type="NCBI Taxonomy" id="474949"/>
    <lineage>
        <taxon>Bacteria</taxon>
        <taxon>Pseudomonadati</taxon>
        <taxon>Acidobacteriota</taxon>
        <taxon>Terriglobia</taxon>
        <taxon>Terriglobales</taxon>
        <taxon>Acidobacteriaceae</taxon>
        <taxon>Granulicella</taxon>
    </lineage>
</organism>
<reference evidence="7 8" key="1">
    <citation type="submission" date="2020-08" db="EMBL/GenBank/DDBJ databases">
        <title>Genomic Encyclopedia of Type Strains, Phase IV (KMG-V): Genome sequencing to study the core and pangenomes of soil and plant-associated prokaryotes.</title>
        <authorList>
            <person name="Whitman W."/>
        </authorList>
    </citation>
    <scope>NUCLEOTIDE SEQUENCE [LARGE SCALE GENOMIC DNA]</scope>
    <source>
        <strain evidence="7 8">M8UP14</strain>
    </source>
</reference>
<dbReference type="InterPro" id="IPR032710">
    <property type="entry name" value="NTF2-like_dom_sf"/>
</dbReference>
<dbReference type="RefSeq" id="WP_184223994.1">
    <property type="nucleotide sequence ID" value="NZ_JACHIP010000031.1"/>
</dbReference>
<evidence type="ECO:0000256" key="1">
    <source>
        <dbReference type="ARBA" id="ARBA00004167"/>
    </source>
</evidence>
<evidence type="ECO:0000256" key="4">
    <source>
        <dbReference type="ARBA" id="ARBA00023136"/>
    </source>
</evidence>
<feature type="transmembrane region" description="Helical" evidence="5">
    <location>
        <begin position="36"/>
        <end position="59"/>
    </location>
</feature>
<dbReference type="EMBL" id="JACHIP010000031">
    <property type="protein sequence ID" value="MBB5061215.1"/>
    <property type="molecule type" value="Genomic_DNA"/>
</dbReference>
<dbReference type="Pfam" id="PF04335">
    <property type="entry name" value="VirB8"/>
    <property type="match status" value="1"/>
</dbReference>
<protein>
    <submittedName>
        <fullName evidence="7">Type IV secretion system protein VirB5</fullName>
    </submittedName>
</protein>
<proteinExistence type="predicted"/>
<evidence type="ECO:0000313" key="8">
    <source>
        <dbReference type="Proteomes" id="UP000540989"/>
    </source>
</evidence>
<evidence type="ECO:0000313" key="7">
    <source>
        <dbReference type="EMBL" id="MBB5061215.1"/>
    </source>
</evidence>
<feature type="domain" description="Bacterial virulence protein VirB8" evidence="6">
    <location>
        <begin position="25"/>
        <end position="238"/>
    </location>
</feature>
<evidence type="ECO:0000259" key="6">
    <source>
        <dbReference type="Pfam" id="PF04335"/>
    </source>
</evidence>
<keyword evidence="2 5" id="KW-0812">Transmembrane</keyword>
<evidence type="ECO:0000256" key="5">
    <source>
        <dbReference type="SAM" id="Phobius"/>
    </source>
</evidence>
<dbReference type="SUPFAM" id="SSF54427">
    <property type="entry name" value="NTF2-like"/>
    <property type="match status" value="1"/>
</dbReference>